<dbReference type="Proteomes" id="UP001454036">
    <property type="component" value="Unassembled WGS sequence"/>
</dbReference>
<evidence type="ECO:0000256" key="1">
    <source>
        <dbReference type="SAM" id="MobiDB-lite"/>
    </source>
</evidence>
<feature type="region of interest" description="Disordered" evidence="1">
    <location>
        <begin position="140"/>
        <end position="169"/>
    </location>
</feature>
<dbReference type="AlphaFoldDB" id="A0AAV3R5P6"/>
<comment type="caution">
    <text evidence="2">The sequence shown here is derived from an EMBL/GenBank/DDBJ whole genome shotgun (WGS) entry which is preliminary data.</text>
</comment>
<evidence type="ECO:0000313" key="3">
    <source>
        <dbReference type="Proteomes" id="UP001454036"/>
    </source>
</evidence>
<protein>
    <submittedName>
        <fullName evidence="2">Uncharacterized protein</fullName>
    </submittedName>
</protein>
<name>A0AAV3R5P6_LITER</name>
<reference evidence="2 3" key="1">
    <citation type="submission" date="2024-01" db="EMBL/GenBank/DDBJ databases">
        <title>The complete chloroplast genome sequence of Lithospermum erythrorhizon: insights into the phylogenetic relationship among Boraginaceae species and the maternal lineages of purple gromwells.</title>
        <authorList>
            <person name="Okada T."/>
            <person name="Watanabe K."/>
        </authorList>
    </citation>
    <scope>NUCLEOTIDE SEQUENCE [LARGE SCALE GENOMIC DNA]</scope>
</reference>
<evidence type="ECO:0000313" key="2">
    <source>
        <dbReference type="EMBL" id="GAA0169707.1"/>
    </source>
</evidence>
<organism evidence="2 3">
    <name type="scientific">Lithospermum erythrorhizon</name>
    <name type="common">Purple gromwell</name>
    <name type="synonym">Lithospermum officinale var. erythrorhizon</name>
    <dbReference type="NCBI Taxonomy" id="34254"/>
    <lineage>
        <taxon>Eukaryota</taxon>
        <taxon>Viridiplantae</taxon>
        <taxon>Streptophyta</taxon>
        <taxon>Embryophyta</taxon>
        <taxon>Tracheophyta</taxon>
        <taxon>Spermatophyta</taxon>
        <taxon>Magnoliopsida</taxon>
        <taxon>eudicotyledons</taxon>
        <taxon>Gunneridae</taxon>
        <taxon>Pentapetalae</taxon>
        <taxon>asterids</taxon>
        <taxon>lamiids</taxon>
        <taxon>Boraginales</taxon>
        <taxon>Boraginaceae</taxon>
        <taxon>Boraginoideae</taxon>
        <taxon>Lithospermeae</taxon>
        <taxon>Lithospermum</taxon>
    </lineage>
</organism>
<accession>A0AAV3R5P6</accession>
<sequence>MRYVVMHKVAIANLVPTSNNINVSEAMGRVLYVVGSNKELDFGRVIFDQIVDHSKTGAKLNPIGFPILICSILIPQHPEIKGTEQSKVVPEEETAALLIKAYGEDQQRLEDEIQLKNGRVVEMQAKIQALNTTVQPIVNDPMTADVPEQDAIPPTVNDPASDGADDPAVTSQSHVLFSLGLFFTTNRGSM</sequence>
<dbReference type="EMBL" id="BAABME010006945">
    <property type="protein sequence ID" value="GAA0169707.1"/>
    <property type="molecule type" value="Genomic_DNA"/>
</dbReference>
<gene>
    <name evidence="2" type="ORF">LIER_24127</name>
</gene>
<keyword evidence="3" id="KW-1185">Reference proteome</keyword>
<proteinExistence type="predicted"/>